<reference evidence="2 3" key="1">
    <citation type="submission" date="2017-12" db="EMBL/GenBank/DDBJ databases">
        <title>Taxonomic description and draft genome of Pradoshia cofamensis Gen. nov., sp. nov., a thermotolerant bacillale isolated from anterior gut of earthworm Eisenia fetida.</title>
        <authorList>
            <person name="Saha T."/>
            <person name="Chakraborty R."/>
        </authorList>
    </citation>
    <scope>NUCLEOTIDE SEQUENCE [LARGE SCALE GENOMIC DNA]</scope>
    <source>
        <strain evidence="2 3">EAG3</strain>
    </source>
</reference>
<comment type="caution">
    <text evidence="2">The sequence shown here is derived from an EMBL/GenBank/DDBJ whole genome shotgun (WGS) entry which is preliminary data.</text>
</comment>
<dbReference type="RefSeq" id="WP_104848038.1">
    <property type="nucleotide sequence ID" value="NZ_PKOZ01000001.1"/>
</dbReference>
<dbReference type="Proteomes" id="UP000239663">
    <property type="component" value="Unassembled WGS sequence"/>
</dbReference>
<evidence type="ECO:0000313" key="2">
    <source>
        <dbReference type="EMBL" id="PQD96943.1"/>
    </source>
</evidence>
<name>A0A2S7N4M2_9BACI</name>
<dbReference type="OrthoDB" id="2360594at2"/>
<proteinExistence type="predicted"/>
<sequence>MSKYDVLKFCYDKLKLDEIKVWDVRLLEEGFPYDELGYGYEPWRNFASIQAELWREWAAIAELAEEKLANRQTKELKQDMQKGIILFLSILFWSNKKSVQLDNLLGEIQSLAHKPVNADERIGYILNRPNTYPAYMQLKSLMEEQKKMVAKLIALKKL</sequence>
<feature type="domain" description="YpoC-like" evidence="1">
    <location>
        <begin position="52"/>
        <end position="157"/>
    </location>
</feature>
<protein>
    <recommendedName>
        <fullName evidence="1">YpoC-like domain-containing protein</fullName>
    </recommendedName>
</protein>
<dbReference type="EMBL" id="PKOZ01000001">
    <property type="protein sequence ID" value="PQD96943.1"/>
    <property type="molecule type" value="Genomic_DNA"/>
</dbReference>
<accession>A0A2S7N4M2</accession>
<evidence type="ECO:0000313" key="3">
    <source>
        <dbReference type="Proteomes" id="UP000239663"/>
    </source>
</evidence>
<dbReference type="AlphaFoldDB" id="A0A2S7N4M2"/>
<gene>
    <name evidence="2" type="ORF">CYL18_03420</name>
</gene>
<organism evidence="2 3">
    <name type="scientific">Pradoshia eiseniae</name>
    <dbReference type="NCBI Taxonomy" id="2064768"/>
    <lineage>
        <taxon>Bacteria</taxon>
        <taxon>Bacillati</taxon>
        <taxon>Bacillota</taxon>
        <taxon>Bacilli</taxon>
        <taxon>Bacillales</taxon>
        <taxon>Bacillaceae</taxon>
        <taxon>Pradoshia</taxon>
    </lineage>
</organism>
<dbReference type="InterPro" id="IPR048427">
    <property type="entry name" value="YpoC"/>
</dbReference>
<keyword evidence="3" id="KW-1185">Reference proteome</keyword>
<evidence type="ECO:0000259" key="1">
    <source>
        <dbReference type="Pfam" id="PF21747"/>
    </source>
</evidence>
<dbReference type="Pfam" id="PF21747">
    <property type="entry name" value="YpoC"/>
    <property type="match status" value="1"/>
</dbReference>